<dbReference type="AlphaFoldDB" id="R8BFP4"/>
<dbReference type="Pfam" id="PF10602">
    <property type="entry name" value="RPN7"/>
    <property type="match status" value="1"/>
</dbReference>
<dbReference type="InterPro" id="IPR000717">
    <property type="entry name" value="PCI_dom"/>
</dbReference>
<evidence type="ECO:0000313" key="11">
    <source>
        <dbReference type="Proteomes" id="UP000014074"/>
    </source>
</evidence>
<dbReference type="KEGG" id="tmn:UCRPA7_6366"/>
<evidence type="ECO:0000256" key="5">
    <source>
        <dbReference type="ARBA" id="ARBA00022490"/>
    </source>
</evidence>
<evidence type="ECO:0000256" key="4">
    <source>
        <dbReference type="ARBA" id="ARBA00011098"/>
    </source>
</evidence>
<name>R8BFP4_PHAM7</name>
<dbReference type="PANTHER" id="PTHR14145">
    <property type="entry name" value="26S PROTESOME SUBUNIT 6"/>
    <property type="match status" value="1"/>
</dbReference>
<dbReference type="FunFam" id="1.25.40.570:FF:000022">
    <property type="entry name" value="COP9 signalosome complex subunit 1"/>
    <property type="match status" value="1"/>
</dbReference>
<comment type="subcellular location">
    <subcellularLocation>
        <location evidence="2">Cytoplasm</location>
    </subcellularLocation>
    <subcellularLocation>
        <location evidence="1">Nucleus</location>
    </subcellularLocation>
</comment>
<accession>R8BFP4</accession>
<feature type="domain" description="PCI" evidence="9">
    <location>
        <begin position="225"/>
        <end position="396"/>
    </location>
</feature>
<dbReference type="SUPFAM" id="SSF46785">
    <property type="entry name" value="Winged helix' DNA-binding domain"/>
    <property type="match status" value="1"/>
</dbReference>
<reference evidence="11" key="1">
    <citation type="journal article" date="2013" name="Genome Announc.">
        <title>Draft genome sequence of the ascomycete Phaeoacremonium aleophilum strain UCR-PA7, a causal agent of the esca disease complex in grapevines.</title>
        <authorList>
            <person name="Blanco-Ulate B."/>
            <person name="Rolshausen P."/>
            <person name="Cantu D."/>
        </authorList>
    </citation>
    <scope>NUCLEOTIDE SEQUENCE [LARGE SCALE GENOMIC DNA]</scope>
    <source>
        <strain evidence="11">UCR-PA7</strain>
    </source>
</reference>
<dbReference type="OrthoDB" id="422427at2759"/>
<dbReference type="InterPro" id="IPR036390">
    <property type="entry name" value="WH_DNA-bd_sf"/>
</dbReference>
<evidence type="ECO:0000256" key="8">
    <source>
        <dbReference type="ARBA" id="ARBA00067814"/>
    </source>
</evidence>
<keyword evidence="7" id="KW-0539">Nucleus</keyword>
<evidence type="ECO:0000256" key="2">
    <source>
        <dbReference type="ARBA" id="ARBA00004496"/>
    </source>
</evidence>
<dbReference type="GO" id="GO:0008180">
    <property type="term" value="C:COP9 signalosome"/>
    <property type="evidence" value="ECO:0007669"/>
    <property type="project" value="UniProtKB-KW"/>
</dbReference>
<dbReference type="eggNOG" id="KOG0686">
    <property type="taxonomic scope" value="Eukaryota"/>
</dbReference>
<proteinExistence type="inferred from homology"/>
<gene>
    <name evidence="10" type="ORF">UCRPA7_6366</name>
</gene>
<dbReference type="RefSeq" id="XP_007917095.1">
    <property type="nucleotide sequence ID" value="XM_007918904.1"/>
</dbReference>
<organism evidence="10 11">
    <name type="scientific">Phaeoacremonium minimum (strain UCR-PA7)</name>
    <name type="common">Esca disease fungus</name>
    <name type="synonym">Togninia minima</name>
    <dbReference type="NCBI Taxonomy" id="1286976"/>
    <lineage>
        <taxon>Eukaryota</taxon>
        <taxon>Fungi</taxon>
        <taxon>Dikarya</taxon>
        <taxon>Ascomycota</taxon>
        <taxon>Pezizomycotina</taxon>
        <taxon>Sordariomycetes</taxon>
        <taxon>Sordariomycetidae</taxon>
        <taxon>Togniniales</taxon>
        <taxon>Togniniaceae</taxon>
        <taxon>Phaeoacremonium</taxon>
    </lineage>
</organism>
<dbReference type="EMBL" id="KB933236">
    <property type="protein sequence ID" value="EON98131.1"/>
    <property type="molecule type" value="Genomic_DNA"/>
</dbReference>
<dbReference type="GeneID" id="19327014"/>
<dbReference type="InterPro" id="IPR045135">
    <property type="entry name" value="Rpn7_N"/>
</dbReference>
<dbReference type="HOGENOM" id="CLU_022348_1_1_1"/>
<sequence>MAAGNGGLLAYFTAMDAQGGIVVQDAPKLDLELYVQNYKGRTRFDRLYLIGRSSVPLCVDALKAAIAEAKKSKDVQRYRDAWECIRVVAPSEPEAQFDRAWEDATEKSNKAETHRLEVELKGYKNNLVKESIRMGNEDLGRHLEAIGELDAAAEAYYRMRPDVSTSKHLIDVGKHLVSISVQRREWPMVTANLNKITGLQNGDEEKAIQPYLKIMHGIALLGQEKYADAALSFLQTDATSPSSTYNDYASPNDVAIYGGLLALATMDRKDLQAKVLDNQNFRTFLELEPHIRRAITQFVNGRYSACLAILESYRSDYLLDIYLQKHIKSIYSQIRSKCIVQYLIPFSCVTLESMNAAFALPGQSLEDELAGMIREGVLQARIDSIDKLVTTVSINPRVKMQQTTLETAKSYEKEALERIRRMNIIAADLEVKGTKRNQGGIAGISESWADDTRRQLHGLQEHDI</sequence>
<dbReference type="Proteomes" id="UP000014074">
    <property type="component" value="Unassembled WGS sequence"/>
</dbReference>
<keyword evidence="5" id="KW-0963">Cytoplasm</keyword>
<evidence type="ECO:0000313" key="10">
    <source>
        <dbReference type="EMBL" id="EON98131.1"/>
    </source>
</evidence>
<keyword evidence="6" id="KW-0736">Signalosome</keyword>
<evidence type="ECO:0000259" key="9">
    <source>
        <dbReference type="PROSITE" id="PS50250"/>
    </source>
</evidence>
<dbReference type="Pfam" id="PF01399">
    <property type="entry name" value="PCI"/>
    <property type="match status" value="1"/>
</dbReference>
<evidence type="ECO:0000256" key="3">
    <source>
        <dbReference type="ARBA" id="ARBA00008793"/>
    </source>
</evidence>
<comment type="similarity">
    <text evidence="3">Belongs to the CSN1 family.</text>
</comment>
<dbReference type="InterPro" id="IPR019585">
    <property type="entry name" value="Rpn7/CSN1"/>
</dbReference>
<comment type="subunit">
    <text evidence="4">Component of the COP9 signalosome (CSN) complex.</text>
</comment>
<evidence type="ECO:0000256" key="1">
    <source>
        <dbReference type="ARBA" id="ARBA00004123"/>
    </source>
</evidence>
<evidence type="ECO:0000256" key="7">
    <source>
        <dbReference type="ARBA" id="ARBA00023242"/>
    </source>
</evidence>
<dbReference type="SMART" id="SM00088">
    <property type="entry name" value="PINT"/>
    <property type="match status" value="1"/>
</dbReference>
<keyword evidence="11" id="KW-1185">Reference proteome</keyword>
<dbReference type="PROSITE" id="PS50250">
    <property type="entry name" value="PCI"/>
    <property type="match status" value="1"/>
</dbReference>
<dbReference type="Gene3D" id="1.25.40.570">
    <property type="match status" value="1"/>
</dbReference>
<dbReference type="GO" id="GO:0005737">
    <property type="term" value="C:cytoplasm"/>
    <property type="evidence" value="ECO:0007669"/>
    <property type="project" value="UniProtKB-SubCell"/>
</dbReference>
<protein>
    <recommendedName>
        <fullName evidence="8">COP9 signalosome complex subunit 1</fullName>
    </recommendedName>
</protein>
<dbReference type="PANTHER" id="PTHR14145:SF2">
    <property type="entry name" value="COP9 SIGNALOSOME COMPLEX SUBUNIT 1"/>
    <property type="match status" value="1"/>
</dbReference>
<evidence type="ECO:0000256" key="6">
    <source>
        <dbReference type="ARBA" id="ARBA00022790"/>
    </source>
</evidence>